<dbReference type="SUPFAM" id="SSF111331">
    <property type="entry name" value="NAD kinase/diacylglycerol kinase-like"/>
    <property type="match status" value="1"/>
</dbReference>
<gene>
    <name evidence="2" type="ORF">KIPB_011730</name>
</gene>
<comment type="caution">
    <text evidence="2">The sequence shown here is derived from an EMBL/GenBank/DDBJ whole genome shotgun (WGS) entry which is preliminary data.</text>
</comment>
<dbReference type="Pfam" id="PF01513">
    <property type="entry name" value="NAD_kinase"/>
    <property type="match status" value="1"/>
</dbReference>
<dbReference type="AlphaFoldDB" id="A0A9K3D8G5"/>
<keyword evidence="2" id="KW-0808">Transferase</keyword>
<keyword evidence="2" id="KW-0418">Kinase</keyword>
<organism evidence="2 3">
    <name type="scientific">Kipferlia bialata</name>
    <dbReference type="NCBI Taxonomy" id="797122"/>
    <lineage>
        <taxon>Eukaryota</taxon>
        <taxon>Metamonada</taxon>
        <taxon>Carpediemonas-like organisms</taxon>
        <taxon>Kipferlia</taxon>
    </lineage>
</organism>
<dbReference type="Proteomes" id="UP000265618">
    <property type="component" value="Unassembled WGS sequence"/>
</dbReference>
<dbReference type="InterPro" id="IPR002504">
    <property type="entry name" value="NADK"/>
</dbReference>
<dbReference type="EMBL" id="BDIP01004899">
    <property type="protein sequence ID" value="GIQ89299.1"/>
    <property type="molecule type" value="Genomic_DNA"/>
</dbReference>
<reference evidence="2 3" key="1">
    <citation type="journal article" date="2018" name="PLoS ONE">
        <title>The draft genome of Kipferlia bialata reveals reductive genome evolution in fornicate parasites.</title>
        <authorList>
            <person name="Tanifuji G."/>
            <person name="Takabayashi S."/>
            <person name="Kume K."/>
            <person name="Takagi M."/>
            <person name="Nakayama T."/>
            <person name="Kamikawa R."/>
            <person name="Inagaki Y."/>
            <person name="Hashimoto T."/>
        </authorList>
    </citation>
    <scope>NUCLEOTIDE SEQUENCE [LARGE SCALE GENOMIC DNA]</scope>
    <source>
        <strain evidence="2">NY0173</strain>
    </source>
</reference>
<evidence type="ECO:0000313" key="2">
    <source>
        <dbReference type="EMBL" id="GIQ89299.1"/>
    </source>
</evidence>
<dbReference type="InterPro" id="IPR016064">
    <property type="entry name" value="NAD/diacylglycerol_kinase_sf"/>
</dbReference>
<feature type="non-terminal residue" evidence="2">
    <location>
        <position position="1"/>
    </location>
</feature>
<dbReference type="InterPro" id="IPR017438">
    <property type="entry name" value="ATP-NAD_kinase_N"/>
</dbReference>
<evidence type="ECO:0000313" key="3">
    <source>
        <dbReference type="Proteomes" id="UP000265618"/>
    </source>
</evidence>
<name>A0A9K3D8G5_9EUKA</name>
<dbReference type="PANTHER" id="PTHR20275:SF0">
    <property type="entry name" value="NAD KINASE"/>
    <property type="match status" value="1"/>
</dbReference>
<dbReference type="OrthoDB" id="24581at2759"/>
<sequence>AIHMSASQVPDSVIVTRKAGQPVKLSWDSPPKNALVIKKPNDPRAKEVFRKVVDYLENERGVTVTVDPAVAAEEGNLNTYEAGDDLFNLVDFVVTVGGDGTLLHVSHLFPRGVPPILAFNVGSLGFLTPFAVKDYRQALDHVIKGNFYVTLRARLECKVHKEGQFIRESFHVMNEVVVDRGYSSYLSNLQCYCDGKLVTTVQGDGIILATSTGGCI</sequence>
<dbReference type="GO" id="GO:0006741">
    <property type="term" value="P:NADP+ biosynthetic process"/>
    <property type="evidence" value="ECO:0007669"/>
    <property type="project" value="InterPro"/>
</dbReference>
<dbReference type="Pfam" id="PF20143">
    <property type="entry name" value="NAD_kinase_C"/>
    <property type="match status" value="1"/>
</dbReference>
<protein>
    <submittedName>
        <fullName evidence="2">NAD kinase</fullName>
    </submittedName>
</protein>
<comment type="similarity">
    <text evidence="1">Belongs to the NAD kinase family.</text>
</comment>
<evidence type="ECO:0000256" key="1">
    <source>
        <dbReference type="ARBA" id="ARBA00010995"/>
    </source>
</evidence>
<keyword evidence="3" id="KW-1185">Reference proteome</keyword>
<proteinExistence type="inferred from homology"/>
<dbReference type="PANTHER" id="PTHR20275">
    <property type="entry name" value="NAD KINASE"/>
    <property type="match status" value="1"/>
</dbReference>
<dbReference type="GO" id="GO:0003951">
    <property type="term" value="F:NAD+ kinase activity"/>
    <property type="evidence" value="ECO:0007669"/>
    <property type="project" value="InterPro"/>
</dbReference>
<accession>A0A9K3D8G5</accession>
<dbReference type="Gene3D" id="3.40.50.10330">
    <property type="entry name" value="Probable inorganic polyphosphate/atp-NAD kinase, domain 1"/>
    <property type="match status" value="1"/>
</dbReference>